<sequence>MAHMKAIRWLQENPTIFESLQAGAVMGTGDLIAQKLLEKKETIDTKRLAAFTGFGLFIAGPVLSTWYRFLDKKLPFCWPRLKRSFVKMVADQTLMAPVYLAVLLSYFELTVGRGLDGFKEELERKYPSTLANSYLIWPAAQMLNFTLTPLQYQVLVVQLVSVAWNSFLSYKENIQNGKPIQDKSDADTDDKKD</sequence>
<dbReference type="GO" id="GO:0016020">
    <property type="term" value="C:membrane"/>
    <property type="evidence" value="ECO:0007669"/>
    <property type="project" value="UniProtKB-SubCell"/>
</dbReference>
<dbReference type="PANTHER" id="PTHR11266">
    <property type="entry name" value="PEROXISOMAL MEMBRANE PROTEIN 2, PXMP2 MPV17"/>
    <property type="match status" value="1"/>
</dbReference>
<protein>
    <recommendedName>
        <fullName evidence="6">Mitochondrial inner membrane protein Mpv17</fullName>
    </recommendedName>
</protein>
<dbReference type="EMBL" id="JAZDUA010000149">
    <property type="protein sequence ID" value="KAK7866370.1"/>
    <property type="molecule type" value="Genomic_DNA"/>
</dbReference>
<comment type="subcellular location">
    <subcellularLocation>
        <location evidence="1">Membrane</location>
        <topology evidence="1">Multi-pass membrane protein</topology>
    </subcellularLocation>
</comment>
<dbReference type="PANTHER" id="PTHR11266:SF17">
    <property type="entry name" value="PROTEIN MPV17"/>
    <property type="match status" value="1"/>
</dbReference>
<dbReference type="AlphaFoldDB" id="A0AAN9Z911"/>
<organism evidence="8 9">
    <name type="scientific">Gryllus longicercus</name>
    <dbReference type="NCBI Taxonomy" id="2509291"/>
    <lineage>
        <taxon>Eukaryota</taxon>
        <taxon>Metazoa</taxon>
        <taxon>Ecdysozoa</taxon>
        <taxon>Arthropoda</taxon>
        <taxon>Hexapoda</taxon>
        <taxon>Insecta</taxon>
        <taxon>Pterygota</taxon>
        <taxon>Neoptera</taxon>
        <taxon>Polyneoptera</taxon>
        <taxon>Orthoptera</taxon>
        <taxon>Ensifera</taxon>
        <taxon>Gryllidea</taxon>
        <taxon>Grylloidea</taxon>
        <taxon>Gryllidae</taxon>
        <taxon>Gryllinae</taxon>
        <taxon>Gryllus</taxon>
    </lineage>
</organism>
<keyword evidence="3 7" id="KW-0812">Transmembrane</keyword>
<gene>
    <name evidence="8" type="ORF">R5R35_003293</name>
</gene>
<keyword evidence="4 7" id="KW-1133">Transmembrane helix</keyword>
<feature type="transmembrane region" description="Helical" evidence="7">
    <location>
        <begin position="89"/>
        <end position="109"/>
    </location>
</feature>
<evidence type="ECO:0000256" key="1">
    <source>
        <dbReference type="ARBA" id="ARBA00004141"/>
    </source>
</evidence>
<reference evidence="8 9" key="1">
    <citation type="submission" date="2024-03" db="EMBL/GenBank/DDBJ databases">
        <title>The genome assembly and annotation of the cricket Gryllus longicercus Weissman &amp; Gray.</title>
        <authorList>
            <person name="Szrajer S."/>
            <person name="Gray D."/>
            <person name="Ylla G."/>
        </authorList>
    </citation>
    <scope>NUCLEOTIDE SEQUENCE [LARGE SCALE GENOMIC DNA]</scope>
    <source>
        <strain evidence="8">DAG 2021-001</strain>
        <tissue evidence="8">Whole body minus gut</tissue>
    </source>
</reference>
<dbReference type="Pfam" id="PF04117">
    <property type="entry name" value="Mpv17_PMP22"/>
    <property type="match status" value="1"/>
</dbReference>
<name>A0AAN9Z911_9ORTH</name>
<evidence type="ECO:0000313" key="8">
    <source>
        <dbReference type="EMBL" id="KAK7866370.1"/>
    </source>
</evidence>
<accession>A0AAN9Z911</accession>
<dbReference type="GO" id="GO:0005739">
    <property type="term" value="C:mitochondrion"/>
    <property type="evidence" value="ECO:0007669"/>
    <property type="project" value="TreeGrafter"/>
</dbReference>
<comment type="similarity">
    <text evidence="2 7">Belongs to the peroxisomal membrane protein PXMP2/4 family.</text>
</comment>
<evidence type="ECO:0000313" key="9">
    <source>
        <dbReference type="Proteomes" id="UP001378592"/>
    </source>
</evidence>
<keyword evidence="5 7" id="KW-0472">Membrane</keyword>
<evidence type="ECO:0000256" key="3">
    <source>
        <dbReference type="ARBA" id="ARBA00022692"/>
    </source>
</evidence>
<evidence type="ECO:0000256" key="4">
    <source>
        <dbReference type="ARBA" id="ARBA00022989"/>
    </source>
</evidence>
<evidence type="ECO:0000256" key="7">
    <source>
        <dbReference type="RuleBase" id="RU363053"/>
    </source>
</evidence>
<comment type="caution">
    <text evidence="8">The sequence shown here is derived from an EMBL/GenBank/DDBJ whole genome shotgun (WGS) entry which is preliminary data.</text>
</comment>
<dbReference type="Proteomes" id="UP001378592">
    <property type="component" value="Unassembled WGS sequence"/>
</dbReference>
<dbReference type="InterPro" id="IPR007248">
    <property type="entry name" value="Mpv17_PMP22"/>
</dbReference>
<evidence type="ECO:0000256" key="5">
    <source>
        <dbReference type="ARBA" id="ARBA00023136"/>
    </source>
</evidence>
<feature type="transmembrane region" description="Helical" evidence="7">
    <location>
        <begin position="48"/>
        <end position="69"/>
    </location>
</feature>
<proteinExistence type="inferred from homology"/>
<evidence type="ECO:0000256" key="6">
    <source>
        <dbReference type="ARBA" id="ARBA00049743"/>
    </source>
</evidence>
<keyword evidence="9" id="KW-1185">Reference proteome</keyword>
<evidence type="ECO:0000256" key="2">
    <source>
        <dbReference type="ARBA" id="ARBA00006824"/>
    </source>
</evidence>